<evidence type="ECO:0000313" key="2">
    <source>
        <dbReference type="Proteomes" id="UP000184356"/>
    </source>
</evidence>
<gene>
    <name evidence="1" type="ORF">ASPSYDRAFT_92969</name>
</gene>
<dbReference type="RefSeq" id="XP_040698739.1">
    <property type="nucleotide sequence ID" value="XM_040852760.1"/>
</dbReference>
<evidence type="ECO:0000313" key="1">
    <source>
        <dbReference type="EMBL" id="OJJ54933.1"/>
    </source>
</evidence>
<reference evidence="2" key="1">
    <citation type="journal article" date="2017" name="Genome Biol.">
        <title>Comparative genomics reveals high biological diversity and specific adaptations in the industrially and medically important fungal genus Aspergillus.</title>
        <authorList>
            <person name="de Vries R.P."/>
            <person name="Riley R."/>
            <person name="Wiebenga A."/>
            <person name="Aguilar-Osorio G."/>
            <person name="Amillis S."/>
            <person name="Uchima C.A."/>
            <person name="Anderluh G."/>
            <person name="Asadollahi M."/>
            <person name="Askin M."/>
            <person name="Barry K."/>
            <person name="Battaglia E."/>
            <person name="Bayram O."/>
            <person name="Benocci T."/>
            <person name="Braus-Stromeyer S.A."/>
            <person name="Caldana C."/>
            <person name="Canovas D."/>
            <person name="Cerqueira G.C."/>
            <person name="Chen F."/>
            <person name="Chen W."/>
            <person name="Choi C."/>
            <person name="Clum A."/>
            <person name="Dos Santos R.A."/>
            <person name="Damasio A.R."/>
            <person name="Diallinas G."/>
            <person name="Emri T."/>
            <person name="Fekete E."/>
            <person name="Flipphi M."/>
            <person name="Freyberg S."/>
            <person name="Gallo A."/>
            <person name="Gournas C."/>
            <person name="Habgood R."/>
            <person name="Hainaut M."/>
            <person name="Harispe M.L."/>
            <person name="Henrissat B."/>
            <person name="Hilden K.S."/>
            <person name="Hope R."/>
            <person name="Hossain A."/>
            <person name="Karabika E."/>
            <person name="Karaffa L."/>
            <person name="Karanyi Z."/>
            <person name="Krasevec N."/>
            <person name="Kuo A."/>
            <person name="Kusch H."/>
            <person name="LaButti K."/>
            <person name="Lagendijk E.L."/>
            <person name="Lapidus A."/>
            <person name="Levasseur A."/>
            <person name="Lindquist E."/>
            <person name="Lipzen A."/>
            <person name="Logrieco A.F."/>
            <person name="MacCabe A."/>
            <person name="Maekelae M.R."/>
            <person name="Malavazi I."/>
            <person name="Melin P."/>
            <person name="Meyer V."/>
            <person name="Mielnichuk N."/>
            <person name="Miskei M."/>
            <person name="Molnar A.P."/>
            <person name="Mule G."/>
            <person name="Ngan C.Y."/>
            <person name="Orejas M."/>
            <person name="Orosz E."/>
            <person name="Ouedraogo J.P."/>
            <person name="Overkamp K.M."/>
            <person name="Park H.-S."/>
            <person name="Perrone G."/>
            <person name="Piumi F."/>
            <person name="Punt P.J."/>
            <person name="Ram A.F."/>
            <person name="Ramon A."/>
            <person name="Rauscher S."/>
            <person name="Record E."/>
            <person name="Riano-Pachon D.M."/>
            <person name="Robert V."/>
            <person name="Roehrig J."/>
            <person name="Ruller R."/>
            <person name="Salamov A."/>
            <person name="Salih N.S."/>
            <person name="Samson R.A."/>
            <person name="Sandor E."/>
            <person name="Sanguinetti M."/>
            <person name="Schuetze T."/>
            <person name="Sepcic K."/>
            <person name="Shelest E."/>
            <person name="Sherlock G."/>
            <person name="Sophianopoulou V."/>
            <person name="Squina F.M."/>
            <person name="Sun H."/>
            <person name="Susca A."/>
            <person name="Todd R.B."/>
            <person name="Tsang A."/>
            <person name="Unkles S.E."/>
            <person name="van de Wiele N."/>
            <person name="van Rossen-Uffink D."/>
            <person name="Oliveira J.V."/>
            <person name="Vesth T.C."/>
            <person name="Visser J."/>
            <person name="Yu J.-H."/>
            <person name="Zhou M."/>
            <person name="Andersen M.R."/>
            <person name="Archer D.B."/>
            <person name="Baker S.E."/>
            <person name="Benoit I."/>
            <person name="Brakhage A.A."/>
            <person name="Braus G.H."/>
            <person name="Fischer R."/>
            <person name="Frisvad J.C."/>
            <person name="Goldman G.H."/>
            <person name="Houbraken J."/>
            <person name="Oakley B."/>
            <person name="Pocsi I."/>
            <person name="Scazzocchio C."/>
            <person name="Seiboth B."/>
            <person name="vanKuyk P.A."/>
            <person name="Wortman J."/>
            <person name="Dyer P.S."/>
            <person name="Grigoriev I.V."/>
        </authorList>
    </citation>
    <scope>NUCLEOTIDE SEQUENCE [LARGE SCALE GENOMIC DNA]</scope>
    <source>
        <strain evidence="2">CBS 593.65</strain>
    </source>
</reference>
<keyword evidence="2" id="KW-1185">Reference proteome</keyword>
<proteinExistence type="predicted"/>
<dbReference type="EMBL" id="KV878593">
    <property type="protein sequence ID" value="OJJ54933.1"/>
    <property type="molecule type" value="Genomic_DNA"/>
</dbReference>
<dbReference type="Proteomes" id="UP000184356">
    <property type="component" value="Unassembled WGS sequence"/>
</dbReference>
<dbReference type="OrthoDB" id="10345804at2759"/>
<dbReference type="GeneID" id="63768833"/>
<sequence length="138" mass="15464">MSEEVRAGWAVRRYLPNADVCPPGEHGVNTWGQFFACCPDPSRPNVTELNFRKCDLDSELGDLTPQPRCANSTWTLWTYESGFFCCDPTIRNRATTIYLLASWVVPPVLGSRRLIRMMCGMQGITHSLTVCAATFLEA</sequence>
<accession>A0A1L9T6M1</accession>
<dbReference type="VEuPathDB" id="FungiDB:ASPSYDRAFT_92969"/>
<name>A0A1L9T6M1_9EURO</name>
<dbReference type="AlphaFoldDB" id="A0A1L9T6M1"/>
<organism evidence="1 2">
    <name type="scientific">Aspergillus sydowii CBS 593.65</name>
    <dbReference type="NCBI Taxonomy" id="1036612"/>
    <lineage>
        <taxon>Eukaryota</taxon>
        <taxon>Fungi</taxon>
        <taxon>Dikarya</taxon>
        <taxon>Ascomycota</taxon>
        <taxon>Pezizomycotina</taxon>
        <taxon>Eurotiomycetes</taxon>
        <taxon>Eurotiomycetidae</taxon>
        <taxon>Eurotiales</taxon>
        <taxon>Aspergillaceae</taxon>
        <taxon>Aspergillus</taxon>
        <taxon>Aspergillus subgen. Nidulantes</taxon>
    </lineage>
</organism>
<protein>
    <submittedName>
        <fullName evidence="1">Uncharacterized protein</fullName>
    </submittedName>
</protein>